<evidence type="ECO:0000313" key="2">
    <source>
        <dbReference type="Proteomes" id="UP000027059"/>
    </source>
</evidence>
<gene>
    <name evidence="1" type="ORF">Y981_02825</name>
</gene>
<dbReference type="AlphaFoldDB" id="A0A059Y1Q9"/>
<reference evidence="2" key="1">
    <citation type="submission" date="2014-02" db="EMBL/GenBank/DDBJ databases">
        <title>Complete genome sequence and comparative genomic analysis of the nitrogen-fixing bacterium Leptospirillum ferriphilum YSK.</title>
        <authorList>
            <person name="Guo X."/>
            <person name="Yin H."/>
            <person name="Liang Y."/>
            <person name="Hu Q."/>
            <person name="Ma L."/>
            <person name="Xiao Y."/>
            <person name="Zhang X."/>
            <person name="Qiu G."/>
            <person name="Liu X."/>
        </authorList>
    </citation>
    <scope>NUCLEOTIDE SEQUENCE [LARGE SCALE GENOMIC DNA]</scope>
    <source>
        <strain evidence="2">YSK</strain>
    </source>
</reference>
<reference evidence="1 2" key="2">
    <citation type="journal article" date="2015" name="Biomed. Res. Int.">
        <title>Effects of Arsenite Resistance on the Growth and Functional Gene Expression of Leptospirillum ferriphilum and Acidithiobacillus thiooxidans in Pure Culture and Coculture.</title>
        <authorList>
            <person name="Jiang H."/>
            <person name="Liang Y."/>
            <person name="Yin H."/>
            <person name="Xiao Y."/>
            <person name="Guo X."/>
            <person name="Xu Y."/>
            <person name="Hu Q."/>
            <person name="Liu H."/>
            <person name="Liu X."/>
        </authorList>
    </citation>
    <scope>NUCLEOTIDE SEQUENCE [LARGE SCALE GENOMIC DNA]</scope>
    <source>
        <strain evidence="1 2">YSK</strain>
    </source>
</reference>
<organism evidence="1 2">
    <name type="scientific">Leptospirillum ferriphilum YSK</name>
    <dbReference type="NCBI Taxonomy" id="1441628"/>
    <lineage>
        <taxon>Bacteria</taxon>
        <taxon>Pseudomonadati</taxon>
        <taxon>Nitrospirota</taxon>
        <taxon>Nitrospiria</taxon>
        <taxon>Nitrospirales</taxon>
        <taxon>Nitrospiraceae</taxon>
        <taxon>Leptospirillum</taxon>
    </lineage>
</organism>
<evidence type="ECO:0000313" key="1">
    <source>
        <dbReference type="EMBL" id="AIA31511.1"/>
    </source>
</evidence>
<keyword evidence="2" id="KW-1185">Reference proteome</keyword>
<name>A0A059Y1Q9_9BACT</name>
<sequence>MRAVGNRFLPADRIVPIDTIPHIFICVREKMGNQGECMPDSVPETSFRRFSRYAARSVPRIRREEEASRP</sequence>
<dbReference type="Proteomes" id="UP000027059">
    <property type="component" value="Chromosome"/>
</dbReference>
<dbReference type="HOGENOM" id="CLU_2752937_0_0_0"/>
<dbReference type="EMBL" id="CP007243">
    <property type="protein sequence ID" value="AIA31511.1"/>
    <property type="molecule type" value="Genomic_DNA"/>
</dbReference>
<dbReference type="KEGG" id="lfp:Y981_02825"/>
<accession>A0A059Y1Q9</accession>
<proteinExistence type="predicted"/>
<protein>
    <submittedName>
        <fullName evidence="1">Uncharacterized protein</fullName>
    </submittedName>
</protein>